<dbReference type="Gene3D" id="2.60.40.10">
    <property type="entry name" value="Immunoglobulins"/>
    <property type="match status" value="3"/>
</dbReference>
<keyword evidence="4" id="KW-0732">Signal</keyword>
<evidence type="ECO:0000259" key="5">
    <source>
        <dbReference type="PROSITE" id="PS50835"/>
    </source>
</evidence>
<organism evidence="6 7">
    <name type="scientific">Oreochromis niloticus</name>
    <name type="common">Nile tilapia</name>
    <name type="synonym">Tilapia nilotica</name>
    <dbReference type="NCBI Taxonomy" id="8128"/>
    <lineage>
        <taxon>Eukaryota</taxon>
        <taxon>Metazoa</taxon>
        <taxon>Chordata</taxon>
        <taxon>Craniata</taxon>
        <taxon>Vertebrata</taxon>
        <taxon>Euteleostomi</taxon>
        <taxon>Actinopterygii</taxon>
        <taxon>Neopterygii</taxon>
        <taxon>Teleostei</taxon>
        <taxon>Neoteleostei</taxon>
        <taxon>Acanthomorphata</taxon>
        <taxon>Ovalentaria</taxon>
        <taxon>Cichlomorphae</taxon>
        <taxon>Cichliformes</taxon>
        <taxon>Cichlidae</taxon>
        <taxon>African cichlids</taxon>
        <taxon>Pseudocrenilabrinae</taxon>
        <taxon>Oreochromini</taxon>
        <taxon>Oreochromis</taxon>
    </lineage>
</organism>
<dbReference type="Proteomes" id="UP000005207">
    <property type="component" value="Linkage group LG4"/>
</dbReference>
<proteinExistence type="predicted"/>
<dbReference type="InterPro" id="IPR007110">
    <property type="entry name" value="Ig-like_dom"/>
</dbReference>
<dbReference type="GeneTree" id="ENSGT00940000163371"/>
<reference evidence="7" key="1">
    <citation type="submission" date="2012-01" db="EMBL/GenBank/DDBJ databases">
        <title>The Genome Sequence of Oreochromis niloticus (Nile Tilapia).</title>
        <authorList>
            <consortium name="Broad Institute Genome Assembly Team"/>
            <consortium name="Broad Institute Sequencing Platform"/>
            <person name="Di Palma F."/>
            <person name="Johnson J."/>
            <person name="Lander E.S."/>
            <person name="Lindblad-Toh K."/>
        </authorList>
    </citation>
    <scope>NUCLEOTIDE SEQUENCE [LARGE SCALE GENOMIC DNA]</scope>
</reference>
<feature type="domain" description="Ig-like" evidence="5">
    <location>
        <begin position="288"/>
        <end position="386"/>
    </location>
</feature>
<dbReference type="eggNOG" id="ENOG502RXJK">
    <property type="taxonomic scope" value="Eukaryota"/>
</dbReference>
<feature type="domain" description="Ig-like" evidence="5">
    <location>
        <begin position="27"/>
        <end position="118"/>
    </location>
</feature>
<dbReference type="Ensembl" id="ENSONIT00000013791.2">
    <property type="protein sequence ID" value="ENSONIP00000013781.2"/>
    <property type="gene ID" value="ENSONIG00000010953.2"/>
</dbReference>
<feature type="signal peptide" evidence="4">
    <location>
        <begin position="1"/>
        <end position="24"/>
    </location>
</feature>
<accession>I3JY36</accession>
<evidence type="ECO:0000256" key="4">
    <source>
        <dbReference type="SAM" id="SignalP"/>
    </source>
</evidence>
<reference evidence="6" key="3">
    <citation type="submission" date="2025-09" db="UniProtKB">
        <authorList>
            <consortium name="Ensembl"/>
        </authorList>
    </citation>
    <scope>IDENTIFICATION</scope>
</reference>
<dbReference type="SMART" id="SM00407">
    <property type="entry name" value="IGc1"/>
    <property type="match status" value="3"/>
</dbReference>
<evidence type="ECO:0000256" key="3">
    <source>
        <dbReference type="SAM" id="MobiDB-lite"/>
    </source>
</evidence>
<dbReference type="InterPro" id="IPR013783">
    <property type="entry name" value="Ig-like_fold"/>
</dbReference>
<feature type="chain" id="PRO_5025590488" description="Ig-like domain-containing protein" evidence="4">
    <location>
        <begin position="25"/>
        <end position="396"/>
    </location>
</feature>
<evidence type="ECO:0000256" key="1">
    <source>
        <dbReference type="ARBA" id="ARBA00023157"/>
    </source>
</evidence>
<dbReference type="Pfam" id="PF07654">
    <property type="entry name" value="C1-set"/>
    <property type="match status" value="3"/>
</dbReference>
<reference evidence="6" key="2">
    <citation type="submission" date="2025-08" db="UniProtKB">
        <authorList>
            <consortium name="Ensembl"/>
        </authorList>
    </citation>
    <scope>IDENTIFICATION</scope>
</reference>
<protein>
    <recommendedName>
        <fullName evidence="5">Ig-like domain-containing protein</fullName>
    </recommendedName>
</protein>
<keyword evidence="7" id="KW-1185">Reference proteome</keyword>
<sequence>MCALLLYFHCGILIIIVSPFLATSRRPTVFPLMPCGSQSGDIVTLGCLATGFNPPAVTFSWNKGGTALTDLIQYTAVQKGNVYTGVSQVRVRRQDWDARQTFQCAVRHAAGNGQASFQKPCKLCEHFGDSGKEKLPFNRKKPPAEPGSGRGGHLLRPVGVKEGKQDERHAVEERQRLITDMIRSTPSSSHPVGVYVRGPPPQLTENKGHVTITCLLVGPNLNDFSITWRVGGNKIPDQDVLTNPPVSHSNGTETRQSFLNVSAENWDAYKQFSCEGKHLCSSQVLRRPTVKIMQPTASELSKSDILTLVCLVSGYFPANIIVYWEEDGQTLPSSHYVNSPPWKYSGSSSYSMSSRLNISKTEDKRSTYSCVVKHESSNVPAEATITDVFGELPFSI</sequence>
<dbReference type="CDD" id="cd21819">
    <property type="entry name" value="IgC1_CH1_IgM"/>
    <property type="match status" value="1"/>
</dbReference>
<keyword evidence="1" id="KW-1015">Disulfide bond</keyword>
<evidence type="ECO:0000256" key="2">
    <source>
        <dbReference type="ARBA" id="ARBA00023319"/>
    </source>
</evidence>
<dbReference type="PROSITE" id="PS50835">
    <property type="entry name" value="IG_LIKE"/>
    <property type="match status" value="3"/>
</dbReference>
<dbReference type="FunFam" id="2.60.40.10:FF:000283">
    <property type="entry name" value="Immunoglobulin kappa constant"/>
    <property type="match status" value="1"/>
</dbReference>
<dbReference type="PANTHER" id="PTHR23411">
    <property type="entry name" value="TAPASIN"/>
    <property type="match status" value="1"/>
</dbReference>
<evidence type="ECO:0000313" key="7">
    <source>
        <dbReference type="Proteomes" id="UP000005207"/>
    </source>
</evidence>
<dbReference type="HOGENOM" id="CLU_030625_3_0_1"/>
<name>I3JY36_ORENI</name>
<dbReference type="AlphaFoldDB" id="I3JY36"/>
<dbReference type="InterPro" id="IPR003597">
    <property type="entry name" value="Ig_C1-set"/>
</dbReference>
<evidence type="ECO:0000313" key="6">
    <source>
        <dbReference type="Ensembl" id="ENSONIP00000013781.2"/>
    </source>
</evidence>
<dbReference type="STRING" id="8128.ENSONIP00000013783"/>
<dbReference type="SUPFAM" id="SSF48726">
    <property type="entry name" value="Immunoglobulin"/>
    <property type="match status" value="3"/>
</dbReference>
<keyword evidence="2" id="KW-0393">Immunoglobulin domain</keyword>
<feature type="domain" description="Ig-like" evidence="5">
    <location>
        <begin position="191"/>
        <end position="286"/>
    </location>
</feature>
<dbReference type="InterPro" id="IPR036179">
    <property type="entry name" value="Ig-like_dom_sf"/>
</dbReference>
<feature type="region of interest" description="Disordered" evidence="3">
    <location>
        <begin position="132"/>
        <end position="157"/>
    </location>
</feature>
<dbReference type="InterPro" id="IPR050380">
    <property type="entry name" value="Immune_Resp_Modulators"/>
</dbReference>